<dbReference type="KEGG" id="pmai:CF386_01775"/>
<dbReference type="InterPro" id="IPR036147">
    <property type="entry name" value="Anti-sigma_E_RseA_N_sf"/>
</dbReference>
<proteinExistence type="predicted"/>
<keyword evidence="3" id="KW-1185">Reference proteome</keyword>
<accession>A0A220VC09</accession>
<dbReference type="SUPFAM" id="SSF89069">
    <property type="entry name" value="N-terminal, cytoplasmic domain of anti-sigmaE factor RseA"/>
    <property type="match status" value="1"/>
</dbReference>
<protein>
    <recommendedName>
        <fullName evidence="1">Anti sigma-E protein RseA N-terminal domain-containing protein</fullName>
    </recommendedName>
</protein>
<dbReference type="Proteomes" id="UP000242175">
    <property type="component" value="Chromosome large"/>
</dbReference>
<dbReference type="RefSeq" id="WP_089072779.1">
    <property type="nucleotide sequence ID" value="NZ_CBCSAM010000005.1"/>
</dbReference>
<feature type="domain" description="Anti sigma-E protein RseA N-terminal" evidence="1">
    <location>
        <begin position="14"/>
        <end position="84"/>
    </location>
</feature>
<dbReference type="GO" id="GO:0016989">
    <property type="term" value="F:sigma factor antagonist activity"/>
    <property type="evidence" value="ECO:0007669"/>
    <property type="project" value="InterPro"/>
</dbReference>
<evidence type="ECO:0000259" key="1">
    <source>
        <dbReference type="Pfam" id="PF03872"/>
    </source>
</evidence>
<name>A0A220VC09_9GAMM</name>
<dbReference type="PANTHER" id="PTHR38104:SF1">
    <property type="entry name" value="ANTI-SIGMA-E FACTOR RSEA"/>
    <property type="match status" value="1"/>
</dbReference>
<gene>
    <name evidence="2" type="ORF">CF386_01775</name>
</gene>
<dbReference type="Pfam" id="PF03872">
    <property type="entry name" value="RseA_N"/>
    <property type="match status" value="1"/>
</dbReference>
<dbReference type="InterPro" id="IPR052383">
    <property type="entry name" value="Anti-sigma-E_RseA-like"/>
</dbReference>
<sequence>MSLNDKLYNNEKLKETISALIDNELITGEELDTLLSDSCGLDYYARYYKVHNSLKTKDFPHNWNLTDRIMSSIDEPENCHAIKDQPSIKEIKISAPHWLKRMSGKLSHVAVAASVSLCVVVGFQSYNSRTDDSDLSEVVQFNPAGSTQPVNYNPKTNFTITPNQNYNMELKQLDSHQMSILQDYNEKKFNAVNSN</sequence>
<dbReference type="InterPro" id="IPR005572">
    <property type="entry name" value="Anti-sigma_E_RseA_N"/>
</dbReference>
<dbReference type="EMBL" id="CP022355">
    <property type="protein sequence ID" value="ASK77869.1"/>
    <property type="molecule type" value="Genomic_DNA"/>
</dbReference>
<dbReference type="AlphaFoldDB" id="A0A220VC09"/>
<organism evidence="2 3">
    <name type="scientific">Paraphotobacterium marinum</name>
    <dbReference type="NCBI Taxonomy" id="1755811"/>
    <lineage>
        <taxon>Bacteria</taxon>
        <taxon>Pseudomonadati</taxon>
        <taxon>Pseudomonadota</taxon>
        <taxon>Gammaproteobacteria</taxon>
        <taxon>Vibrionales</taxon>
        <taxon>Vibrionaceae</taxon>
        <taxon>Paraphotobacterium</taxon>
    </lineage>
</organism>
<evidence type="ECO:0000313" key="3">
    <source>
        <dbReference type="Proteomes" id="UP000242175"/>
    </source>
</evidence>
<reference evidence="2 3" key="1">
    <citation type="journal article" date="2016" name="Int. J. Syst. Evol. Microbiol.">
        <title>Paraphotobacterium marinum gen. nov., sp. nov., a member of the family Vibrionaceae, isolated from surface seawater.</title>
        <authorList>
            <person name="Huang Z."/>
            <person name="Dong C."/>
            <person name="Shao Z."/>
        </authorList>
    </citation>
    <scope>NUCLEOTIDE SEQUENCE [LARGE SCALE GENOMIC DNA]</scope>
    <source>
        <strain evidence="2 3">NSCS20N07D</strain>
    </source>
</reference>
<evidence type="ECO:0000313" key="2">
    <source>
        <dbReference type="EMBL" id="ASK77869.1"/>
    </source>
</evidence>
<dbReference type="PANTHER" id="PTHR38104">
    <property type="match status" value="1"/>
</dbReference>